<dbReference type="AlphaFoldDB" id="A0ABD5RUZ1"/>
<comment type="caution">
    <text evidence="1">The sequence shown here is derived from an EMBL/GenBank/DDBJ whole genome shotgun (WGS) entry which is preliminary data.</text>
</comment>
<dbReference type="InterPro" id="IPR012349">
    <property type="entry name" value="Split_barrel_FMN-bd"/>
</dbReference>
<proteinExistence type="predicted"/>
<sequence>MPLAQETEMTAAETDDFLGAKETGVLSLAQADEPYAIPISYGYNAASRTFYMRLVSTPESEKRQFLASSPQARLVVYDVGDNESTYRSVVAVGSLEEIAPDELTVDHIEQYGAAKRPLFEIWGETKQNLDIQLYEFEPTELSGRRTEVDREAETQPDS</sequence>
<dbReference type="SUPFAM" id="SSF50475">
    <property type="entry name" value="FMN-binding split barrel"/>
    <property type="match status" value="1"/>
</dbReference>
<gene>
    <name evidence="1" type="ORF">ACFQE1_01310</name>
</gene>
<protein>
    <submittedName>
        <fullName evidence="1">Pyridoxamine 5'-phosphate oxidase family protein</fullName>
    </submittedName>
</protein>
<dbReference type="Gene3D" id="2.30.110.10">
    <property type="entry name" value="Electron Transport, Fmn-binding Protein, Chain A"/>
    <property type="match status" value="1"/>
</dbReference>
<dbReference type="EMBL" id="JBHSWU010000003">
    <property type="protein sequence ID" value="MFC6723049.1"/>
    <property type="molecule type" value="Genomic_DNA"/>
</dbReference>
<evidence type="ECO:0000313" key="2">
    <source>
        <dbReference type="Proteomes" id="UP001596328"/>
    </source>
</evidence>
<keyword evidence="2" id="KW-1185">Reference proteome</keyword>
<dbReference type="Proteomes" id="UP001596328">
    <property type="component" value="Unassembled WGS sequence"/>
</dbReference>
<organism evidence="1 2">
    <name type="scientific">Halobium palmae</name>
    <dbReference type="NCBI Taxonomy" id="1776492"/>
    <lineage>
        <taxon>Archaea</taxon>
        <taxon>Methanobacteriati</taxon>
        <taxon>Methanobacteriota</taxon>
        <taxon>Stenosarchaea group</taxon>
        <taxon>Halobacteria</taxon>
        <taxon>Halobacteriales</taxon>
        <taxon>Haloferacaceae</taxon>
        <taxon>Halobium</taxon>
    </lineage>
</organism>
<evidence type="ECO:0000313" key="1">
    <source>
        <dbReference type="EMBL" id="MFC6723049.1"/>
    </source>
</evidence>
<dbReference type="InterPro" id="IPR024747">
    <property type="entry name" value="Pyridox_Oxase-rel"/>
</dbReference>
<dbReference type="Pfam" id="PF12900">
    <property type="entry name" value="Pyridox_ox_2"/>
    <property type="match status" value="1"/>
</dbReference>
<accession>A0ABD5RUZ1</accession>
<reference evidence="1 2" key="1">
    <citation type="journal article" date="2019" name="Int. J. Syst. Evol. Microbiol.">
        <title>The Global Catalogue of Microorganisms (GCM) 10K type strain sequencing project: providing services to taxonomists for standard genome sequencing and annotation.</title>
        <authorList>
            <consortium name="The Broad Institute Genomics Platform"/>
            <consortium name="The Broad Institute Genome Sequencing Center for Infectious Disease"/>
            <person name="Wu L."/>
            <person name="Ma J."/>
        </authorList>
    </citation>
    <scope>NUCLEOTIDE SEQUENCE [LARGE SCALE GENOMIC DNA]</scope>
    <source>
        <strain evidence="1 2">NBRC 111368</strain>
    </source>
</reference>
<name>A0ABD5RUZ1_9EURY</name>